<dbReference type="PROSITE" id="PS50011">
    <property type="entry name" value="PROTEIN_KINASE_DOM"/>
    <property type="match status" value="1"/>
</dbReference>
<feature type="domain" description="Protein kinase" evidence="1">
    <location>
        <begin position="1"/>
        <end position="141"/>
    </location>
</feature>
<dbReference type="InterPro" id="IPR000719">
    <property type="entry name" value="Prot_kinase_dom"/>
</dbReference>
<dbReference type="Gramene" id="LPERR11G06380.1">
    <property type="protein sequence ID" value="LPERR11G06380.1"/>
    <property type="gene ID" value="LPERR11G06380"/>
</dbReference>
<dbReference type="InterPro" id="IPR001245">
    <property type="entry name" value="Ser-Thr/Tyr_kinase_cat_dom"/>
</dbReference>
<dbReference type="STRING" id="77586.A0A0D9XQF9"/>
<dbReference type="PANTHER" id="PTHR45707">
    <property type="entry name" value="C2 CALCIUM/LIPID-BINDING PLANT PHOSPHORIBOSYLTRANSFERASE FAMILY PROTEIN"/>
    <property type="match status" value="1"/>
</dbReference>
<evidence type="ECO:0000313" key="2">
    <source>
        <dbReference type="EnsemblPlants" id="LPERR11G06380.1"/>
    </source>
</evidence>
<reference evidence="2 3" key="1">
    <citation type="submission" date="2012-08" db="EMBL/GenBank/DDBJ databases">
        <title>Oryza genome evolution.</title>
        <authorList>
            <person name="Wing R.A."/>
        </authorList>
    </citation>
    <scope>NUCLEOTIDE SEQUENCE</scope>
</reference>
<dbReference type="Gene3D" id="1.10.510.10">
    <property type="entry name" value="Transferase(Phosphotransferase) domain 1"/>
    <property type="match status" value="1"/>
</dbReference>
<organism evidence="2 3">
    <name type="scientific">Leersia perrieri</name>
    <dbReference type="NCBI Taxonomy" id="77586"/>
    <lineage>
        <taxon>Eukaryota</taxon>
        <taxon>Viridiplantae</taxon>
        <taxon>Streptophyta</taxon>
        <taxon>Embryophyta</taxon>
        <taxon>Tracheophyta</taxon>
        <taxon>Spermatophyta</taxon>
        <taxon>Magnoliopsida</taxon>
        <taxon>Liliopsida</taxon>
        <taxon>Poales</taxon>
        <taxon>Poaceae</taxon>
        <taxon>BOP clade</taxon>
        <taxon>Oryzoideae</taxon>
        <taxon>Oryzeae</taxon>
        <taxon>Oryzinae</taxon>
        <taxon>Leersia</taxon>
    </lineage>
</organism>
<accession>A0A0D9XQF9</accession>
<dbReference type="HOGENOM" id="CLU_000288_21_3_1"/>
<dbReference type="AlphaFoldDB" id="A0A0D9XQF9"/>
<dbReference type="SUPFAM" id="SSF56112">
    <property type="entry name" value="Protein kinase-like (PK-like)"/>
    <property type="match status" value="1"/>
</dbReference>
<dbReference type="Proteomes" id="UP000032180">
    <property type="component" value="Chromosome 11"/>
</dbReference>
<dbReference type="Pfam" id="PF07714">
    <property type="entry name" value="PK_Tyr_Ser-Thr"/>
    <property type="match status" value="1"/>
</dbReference>
<dbReference type="GO" id="GO:0005524">
    <property type="term" value="F:ATP binding"/>
    <property type="evidence" value="ECO:0007669"/>
    <property type="project" value="InterPro"/>
</dbReference>
<dbReference type="EnsemblPlants" id="LPERR11G06380.1">
    <property type="protein sequence ID" value="LPERR11G06380.1"/>
    <property type="gene ID" value="LPERR11G06380"/>
</dbReference>
<proteinExistence type="predicted"/>
<dbReference type="PANTHER" id="PTHR45707:SF76">
    <property type="entry name" value="PROTEIN KINASE DOMAIN-CONTAINING PROTEIN"/>
    <property type="match status" value="1"/>
</dbReference>
<keyword evidence="3" id="KW-1185">Reference proteome</keyword>
<protein>
    <recommendedName>
        <fullName evidence="1">Protein kinase domain-containing protein</fullName>
    </recommendedName>
</protein>
<reference evidence="2" key="3">
    <citation type="submission" date="2015-04" db="UniProtKB">
        <authorList>
            <consortium name="EnsemblPlants"/>
        </authorList>
    </citation>
    <scope>IDENTIFICATION</scope>
</reference>
<dbReference type="InterPro" id="IPR011009">
    <property type="entry name" value="Kinase-like_dom_sf"/>
</dbReference>
<reference evidence="3" key="2">
    <citation type="submission" date="2013-12" db="EMBL/GenBank/DDBJ databases">
        <authorList>
            <person name="Yu Y."/>
            <person name="Lee S."/>
            <person name="de Baynast K."/>
            <person name="Wissotski M."/>
            <person name="Liu L."/>
            <person name="Talag J."/>
            <person name="Goicoechea J."/>
            <person name="Angelova A."/>
            <person name="Jetty R."/>
            <person name="Kudrna D."/>
            <person name="Golser W."/>
            <person name="Rivera L."/>
            <person name="Zhang J."/>
            <person name="Wing R."/>
        </authorList>
    </citation>
    <scope>NUCLEOTIDE SEQUENCE</scope>
</reference>
<sequence>MQPKIAFFGQSRLFAPDQNINENENVPLPFGYIAPEYHNHGVITDRSDVFGLGVLMLEILTGQTLPLDADALIIQDNVALIQENWSNIQPIQQRYGVGNHAGIFDVMGCIAIAIECLEIDQTRRPTLVMINNMLLAQRPWIGDNLVRDPYCP</sequence>
<evidence type="ECO:0000259" key="1">
    <source>
        <dbReference type="PROSITE" id="PS50011"/>
    </source>
</evidence>
<name>A0A0D9XQF9_9ORYZ</name>
<evidence type="ECO:0000313" key="3">
    <source>
        <dbReference type="Proteomes" id="UP000032180"/>
    </source>
</evidence>
<dbReference type="GO" id="GO:0004672">
    <property type="term" value="F:protein kinase activity"/>
    <property type="evidence" value="ECO:0007669"/>
    <property type="project" value="InterPro"/>
</dbReference>